<dbReference type="OrthoDB" id="411276at2759"/>
<protein>
    <submittedName>
        <fullName evidence="2">Uncharacterized protein</fullName>
    </submittedName>
</protein>
<keyword evidence="3" id="KW-1185">Reference proteome</keyword>
<evidence type="ECO:0000313" key="3">
    <source>
        <dbReference type="Proteomes" id="UP000186817"/>
    </source>
</evidence>
<organism evidence="2 3">
    <name type="scientific">Symbiodinium microadriaticum</name>
    <name type="common">Dinoflagellate</name>
    <name type="synonym">Zooxanthella microadriatica</name>
    <dbReference type="NCBI Taxonomy" id="2951"/>
    <lineage>
        <taxon>Eukaryota</taxon>
        <taxon>Sar</taxon>
        <taxon>Alveolata</taxon>
        <taxon>Dinophyceae</taxon>
        <taxon>Suessiales</taxon>
        <taxon>Symbiodiniaceae</taxon>
        <taxon>Symbiodinium</taxon>
    </lineage>
</organism>
<gene>
    <name evidence="2" type="ORF">AK812_SmicGene30131</name>
</gene>
<reference evidence="2 3" key="1">
    <citation type="submission" date="2016-02" db="EMBL/GenBank/DDBJ databases">
        <title>Genome analysis of coral dinoflagellate symbionts highlights evolutionary adaptations to a symbiotic lifestyle.</title>
        <authorList>
            <person name="Aranda M."/>
            <person name="Li Y."/>
            <person name="Liew Y.J."/>
            <person name="Baumgarten S."/>
            <person name="Simakov O."/>
            <person name="Wilson M."/>
            <person name="Piel J."/>
            <person name="Ashoor H."/>
            <person name="Bougouffa S."/>
            <person name="Bajic V.B."/>
            <person name="Ryu T."/>
            <person name="Ravasi T."/>
            <person name="Bayer T."/>
            <person name="Micklem G."/>
            <person name="Kim H."/>
            <person name="Bhak J."/>
            <person name="Lajeunesse T.C."/>
            <person name="Voolstra C.R."/>
        </authorList>
    </citation>
    <scope>NUCLEOTIDE SEQUENCE [LARGE SCALE GENOMIC DNA]</scope>
    <source>
        <strain evidence="2 3">CCMP2467</strain>
    </source>
</reference>
<proteinExistence type="predicted"/>
<accession>A0A1Q9D032</accession>
<name>A0A1Q9D032_SYMMI</name>
<comment type="caution">
    <text evidence="2">The sequence shown here is derived from an EMBL/GenBank/DDBJ whole genome shotgun (WGS) entry which is preliminary data.</text>
</comment>
<sequence>MAHRGGNCGRYGGRRRRGEWDQDYWNWRYCVRASFDHNGREHHEYRAAGAEVYHHAVHSKIPAAEMPCTTMSWNTMTPYPMAWTPTPGLTRAFINMPQAVPMSHSPPGTSNDAEAVIRNIRLFQHMEPEQVTSPPSTSVNVLQSESVGSVAEDPPAMGTGVEDDDDSEVVSHFEKQVSTRQADLGGPCVSPDPGDVGGMVEDAVSRLRLQVRAWQADATATFRPGDHSEMEVSED</sequence>
<evidence type="ECO:0000256" key="1">
    <source>
        <dbReference type="SAM" id="MobiDB-lite"/>
    </source>
</evidence>
<evidence type="ECO:0000313" key="2">
    <source>
        <dbReference type="EMBL" id="OLP88535.1"/>
    </source>
</evidence>
<dbReference type="EMBL" id="LSRX01000808">
    <property type="protein sequence ID" value="OLP88535.1"/>
    <property type="molecule type" value="Genomic_DNA"/>
</dbReference>
<dbReference type="AlphaFoldDB" id="A0A1Q9D032"/>
<dbReference type="Proteomes" id="UP000186817">
    <property type="component" value="Unassembled WGS sequence"/>
</dbReference>
<feature type="region of interest" description="Disordered" evidence="1">
    <location>
        <begin position="147"/>
        <end position="166"/>
    </location>
</feature>